<accession>A0AAV8ZP95</accession>
<dbReference type="Proteomes" id="UP001162156">
    <property type="component" value="Unassembled WGS sequence"/>
</dbReference>
<name>A0AAV8ZP95_9CUCU</name>
<evidence type="ECO:0000313" key="3">
    <source>
        <dbReference type="Proteomes" id="UP001162156"/>
    </source>
</evidence>
<reference evidence="2" key="1">
    <citation type="journal article" date="2023" name="Insect Mol. Biol.">
        <title>Genome sequencing provides insights into the evolution of gene families encoding plant cell wall-degrading enzymes in longhorned beetles.</title>
        <authorList>
            <person name="Shin N.R."/>
            <person name="Okamura Y."/>
            <person name="Kirsch R."/>
            <person name="Pauchet Y."/>
        </authorList>
    </citation>
    <scope>NUCLEOTIDE SEQUENCE</scope>
    <source>
        <strain evidence="2">RBIC_L_NR</strain>
    </source>
</reference>
<dbReference type="PANTHER" id="PTHR47055:SF3">
    <property type="entry name" value="PHORBOL-ESTER_DAG-TYPE DOMAIN-CONTAINING PROTEIN"/>
    <property type="match status" value="1"/>
</dbReference>
<protein>
    <recommendedName>
        <fullName evidence="1">PiggyBac transposable element-derived protein domain-containing protein</fullName>
    </recommendedName>
</protein>
<dbReference type="AlphaFoldDB" id="A0AAV8ZP95"/>
<keyword evidence="3" id="KW-1185">Reference proteome</keyword>
<comment type="caution">
    <text evidence="2">The sequence shown here is derived from an EMBL/GenBank/DDBJ whole genome shotgun (WGS) entry which is preliminary data.</text>
</comment>
<evidence type="ECO:0000313" key="2">
    <source>
        <dbReference type="EMBL" id="KAJ8968121.1"/>
    </source>
</evidence>
<dbReference type="InterPro" id="IPR052638">
    <property type="entry name" value="PiggyBac_TE-derived"/>
</dbReference>
<organism evidence="2 3">
    <name type="scientific">Rhamnusium bicolor</name>
    <dbReference type="NCBI Taxonomy" id="1586634"/>
    <lineage>
        <taxon>Eukaryota</taxon>
        <taxon>Metazoa</taxon>
        <taxon>Ecdysozoa</taxon>
        <taxon>Arthropoda</taxon>
        <taxon>Hexapoda</taxon>
        <taxon>Insecta</taxon>
        <taxon>Pterygota</taxon>
        <taxon>Neoptera</taxon>
        <taxon>Endopterygota</taxon>
        <taxon>Coleoptera</taxon>
        <taxon>Polyphaga</taxon>
        <taxon>Cucujiformia</taxon>
        <taxon>Chrysomeloidea</taxon>
        <taxon>Cerambycidae</taxon>
        <taxon>Lepturinae</taxon>
        <taxon>Rhagiini</taxon>
        <taxon>Rhamnusium</taxon>
    </lineage>
</organism>
<dbReference type="Pfam" id="PF13843">
    <property type="entry name" value="DDE_Tnp_1_7"/>
    <property type="match status" value="1"/>
</dbReference>
<gene>
    <name evidence="2" type="ORF">NQ314_002453</name>
</gene>
<dbReference type="PANTHER" id="PTHR47055">
    <property type="entry name" value="DDE_TNP_1_7 DOMAIN-CONTAINING PROTEIN"/>
    <property type="match status" value="1"/>
</dbReference>
<dbReference type="InterPro" id="IPR029526">
    <property type="entry name" value="PGBD"/>
</dbReference>
<dbReference type="EMBL" id="JANEYF010000758">
    <property type="protein sequence ID" value="KAJ8968121.1"/>
    <property type="molecule type" value="Genomic_DNA"/>
</dbReference>
<feature type="domain" description="PiggyBac transposable element-derived protein" evidence="1">
    <location>
        <begin position="95"/>
        <end position="189"/>
    </location>
</feature>
<dbReference type="GO" id="GO:0043565">
    <property type="term" value="F:sequence-specific DNA binding"/>
    <property type="evidence" value="ECO:0007669"/>
    <property type="project" value="TreeGrafter"/>
</dbReference>
<sequence>MDFGYLRLERGFTVEEALQIAYADDLDVKEIFIEPPEANVLTDEDSGVEEEGGLLDNLSGQRLLAGEKLRVKKSKSKEPDESVLDNVYQIRAGKKSNPKISPEEMKCVIAIMILSGYHELLGKDMYWSSEKGLNVPVVSDAMRRDQFRQIVKYLHCADNTKPNNNDKMWKLRPLMDKLREIFIKNFISEEH</sequence>
<proteinExistence type="predicted"/>
<evidence type="ECO:0000259" key="1">
    <source>
        <dbReference type="Pfam" id="PF13843"/>
    </source>
</evidence>